<evidence type="ECO:0000313" key="5">
    <source>
        <dbReference type="Proteomes" id="UP000240009"/>
    </source>
</evidence>
<proteinExistence type="inferred from homology"/>
<comment type="caution">
    <text evidence="4">The sequence shown here is derived from an EMBL/GenBank/DDBJ whole genome shotgun (WGS) entry which is preliminary data.</text>
</comment>
<feature type="domain" description="Adaptor protein ClpS core" evidence="3">
    <location>
        <begin position="21"/>
        <end position="87"/>
    </location>
</feature>
<name>A0A2S8F626_9BACT</name>
<dbReference type="Pfam" id="PF02617">
    <property type="entry name" value="ClpS"/>
    <property type="match status" value="1"/>
</dbReference>
<dbReference type="InterPro" id="IPR014719">
    <property type="entry name" value="Ribosomal_bL12_C/ClpS-like"/>
</dbReference>
<evidence type="ECO:0000256" key="1">
    <source>
        <dbReference type="HAMAP-Rule" id="MF_00302"/>
    </source>
</evidence>
<dbReference type="GO" id="GO:0006508">
    <property type="term" value="P:proteolysis"/>
    <property type="evidence" value="ECO:0007669"/>
    <property type="project" value="UniProtKB-UniRule"/>
</dbReference>
<feature type="region of interest" description="Disordered" evidence="2">
    <location>
        <begin position="1"/>
        <end position="20"/>
    </location>
</feature>
<dbReference type="PANTHER" id="PTHR33473:SF17">
    <property type="entry name" value="ATP-DEPENDENT CLP PROTEASE ADAPTER PROTEIN CLPS1, CHLOROPLASTIC"/>
    <property type="match status" value="1"/>
</dbReference>
<protein>
    <recommendedName>
        <fullName evidence="1">ATP-dependent Clp protease adapter protein ClpS</fullName>
    </recommendedName>
</protein>
<evidence type="ECO:0000259" key="3">
    <source>
        <dbReference type="Pfam" id="PF02617"/>
    </source>
</evidence>
<dbReference type="GO" id="GO:0030163">
    <property type="term" value="P:protein catabolic process"/>
    <property type="evidence" value="ECO:0007669"/>
    <property type="project" value="InterPro"/>
</dbReference>
<reference evidence="4 5" key="1">
    <citation type="submission" date="2018-02" db="EMBL/GenBank/DDBJ databases">
        <title>Comparative genomes isolates from brazilian mangrove.</title>
        <authorList>
            <person name="Araujo J.E."/>
            <person name="Taketani R.G."/>
            <person name="Silva M.C.P."/>
            <person name="Loureco M.V."/>
            <person name="Andreote F.D."/>
        </authorList>
    </citation>
    <scope>NUCLEOTIDE SEQUENCE [LARGE SCALE GENOMIC DNA]</scope>
    <source>
        <strain evidence="4 5">HEX-2 MGV</strain>
    </source>
</reference>
<dbReference type="Proteomes" id="UP000240009">
    <property type="component" value="Unassembled WGS sequence"/>
</dbReference>
<dbReference type="OrthoDB" id="286350at2"/>
<dbReference type="GO" id="GO:0008233">
    <property type="term" value="F:peptidase activity"/>
    <property type="evidence" value="ECO:0007669"/>
    <property type="project" value="UniProtKB-KW"/>
</dbReference>
<dbReference type="PANTHER" id="PTHR33473">
    <property type="entry name" value="ATP-DEPENDENT CLP PROTEASE ADAPTER PROTEIN CLPS1, CHLOROPLASTIC"/>
    <property type="match status" value="1"/>
</dbReference>
<keyword evidence="4" id="KW-0645">Protease</keyword>
<dbReference type="HAMAP" id="MF_00302">
    <property type="entry name" value="ClpS"/>
    <property type="match status" value="1"/>
</dbReference>
<sequence>MSSEDTVVATPESIVENKPRRQPPYGVILHNDDINTFEFVIETLRKVFGYELEKCFFLTQEAHVRGRSLVWSGTLEGAELKREQVISRGPDPVMKAKGALPLRVTLEEMPQ</sequence>
<evidence type="ECO:0000313" key="4">
    <source>
        <dbReference type="EMBL" id="PQO27580.1"/>
    </source>
</evidence>
<organism evidence="4 5">
    <name type="scientific">Blastopirellula marina</name>
    <dbReference type="NCBI Taxonomy" id="124"/>
    <lineage>
        <taxon>Bacteria</taxon>
        <taxon>Pseudomonadati</taxon>
        <taxon>Planctomycetota</taxon>
        <taxon>Planctomycetia</taxon>
        <taxon>Pirellulales</taxon>
        <taxon>Pirellulaceae</taxon>
        <taxon>Blastopirellula</taxon>
    </lineage>
</organism>
<evidence type="ECO:0000256" key="2">
    <source>
        <dbReference type="SAM" id="MobiDB-lite"/>
    </source>
</evidence>
<dbReference type="Gene3D" id="3.30.1390.10">
    <property type="match status" value="1"/>
</dbReference>
<dbReference type="InterPro" id="IPR022935">
    <property type="entry name" value="ClpS"/>
</dbReference>
<keyword evidence="4" id="KW-0378">Hydrolase</keyword>
<dbReference type="InterPro" id="IPR003769">
    <property type="entry name" value="ClpS_core"/>
</dbReference>
<gene>
    <name evidence="1" type="primary">clpS</name>
    <name evidence="4" type="ORF">C5Y96_18810</name>
</gene>
<dbReference type="SUPFAM" id="SSF54736">
    <property type="entry name" value="ClpS-like"/>
    <property type="match status" value="1"/>
</dbReference>
<dbReference type="EMBL" id="PUIA01000057">
    <property type="protein sequence ID" value="PQO27580.1"/>
    <property type="molecule type" value="Genomic_DNA"/>
</dbReference>
<comment type="subunit">
    <text evidence="1">Binds to the N-terminal domain of the chaperone ClpA.</text>
</comment>
<dbReference type="RefSeq" id="WP_105356486.1">
    <property type="nucleotide sequence ID" value="NZ_PUIA01000057.1"/>
</dbReference>
<dbReference type="AlphaFoldDB" id="A0A2S8F626"/>
<comment type="similarity">
    <text evidence="1">Belongs to the ClpS family.</text>
</comment>
<accession>A0A2S8F626</accession>
<comment type="function">
    <text evidence="1">Involved in the modulation of the specificity of the ClpAP-mediated ATP-dependent protein degradation.</text>
</comment>